<evidence type="ECO:0000313" key="2">
    <source>
        <dbReference type="Proteomes" id="UP000297385"/>
    </source>
</evidence>
<comment type="caution">
    <text evidence="1">The sequence shown here is derived from an EMBL/GenBank/DDBJ whole genome shotgun (WGS) entry which is preliminary data.</text>
</comment>
<dbReference type="Proteomes" id="UP000297385">
    <property type="component" value="Unassembled WGS sequence"/>
</dbReference>
<gene>
    <name evidence="1" type="ORF">E2553_35315</name>
</gene>
<sequence>MTKTNMRSLRYQVEKWLRPSMPVRVTAFGRTRSGRRRYVCVEVKQAAGLRALFFFRHDDGCWQVFPPAGDTPPLRTAREAIQASAILG</sequence>
<name>A0A4Y8MWK8_9BURK</name>
<evidence type="ECO:0000313" key="1">
    <source>
        <dbReference type="EMBL" id="TFE41907.1"/>
    </source>
</evidence>
<dbReference type="EMBL" id="SNVI01000002">
    <property type="protein sequence ID" value="TFE41907.1"/>
    <property type="molecule type" value="Genomic_DNA"/>
</dbReference>
<dbReference type="AlphaFoldDB" id="A0A4Y8MWK8"/>
<proteinExistence type="predicted"/>
<protein>
    <submittedName>
        <fullName evidence="1">Uncharacterized protein</fullName>
    </submittedName>
</protein>
<reference evidence="1 2" key="1">
    <citation type="submission" date="2019-03" db="EMBL/GenBank/DDBJ databases">
        <title>Complete Genome Sequence of Paraburkholderia dipogonis ICMP 19430T, a Nitrogen-fixing Symbiont of the South African Invasive Legume Dipogon lignosus in New Zealand.</title>
        <authorList>
            <person name="De Meyer S.E."/>
        </authorList>
    </citation>
    <scope>NUCLEOTIDE SEQUENCE [LARGE SCALE GENOMIC DNA]</scope>
    <source>
        <strain evidence="1 2">ICMP 19430</strain>
    </source>
</reference>
<accession>A0A4Y8MWK8</accession>
<organism evidence="1 2">
    <name type="scientific">Paraburkholderia dipogonis</name>
    <dbReference type="NCBI Taxonomy" id="1211383"/>
    <lineage>
        <taxon>Bacteria</taxon>
        <taxon>Pseudomonadati</taxon>
        <taxon>Pseudomonadota</taxon>
        <taxon>Betaproteobacteria</taxon>
        <taxon>Burkholderiales</taxon>
        <taxon>Burkholderiaceae</taxon>
        <taxon>Paraburkholderia</taxon>
    </lineage>
</organism>